<feature type="domain" description="HTH arsR-type" evidence="4">
    <location>
        <begin position="1"/>
        <end position="93"/>
    </location>
</feature>
<dbReference type="eggNOG" id="COG0640">
    <property type="taxonomic scope" value="Bacteria"/>
</dbReference>
<gene>
    <name evidence="5" type="ordered locus">Sterm_1827</name>
</gene>
<dbReference type="GO" id="GO:0003700">
    <property type="term" value="F:DNA-binding transcription factor activity"/>
    <property type="evidence" value="ECO:0007669"/>
    <property type="project" value="InterPro"/>
</dbReference>
<proteinExistence type="predicted"/>
<evidence type="ECO:0000256" key="2">
    <source>
        <dbReference type="ARBA" id="ARBA00023125"/>
    </source>
</evidence>
<organism evidence="5 6">
    <name type="scientific">Sebaldella termitidis (strain ATCC 33386 / NCTC 11300)</name>
    <dbReference type="NCBI Taxonomy" id="526218"/>
    <lineage>
        <taxon>Bacteria</taxon>
        <taxon>Fusobacteriati</taxon>
        <taxon>Fusobacteriota</taxon>
        <taxon>Fusobacteriia</taxon>
        <taxon>Fusobacteriales</taxon>
        <taxon>Leptotrichiaceae</taxon>
        <taxon>Sebaldella</taxon>
    </lineage>
</organism>
<dbReference type="InterPro" id="IPR036390">
    <property type="entry name" value="WH_DNA-bd_sf"/>
</dbReference>
<accession>D1AIZ7</accession>
<dbReference type="InterPro" id="IPR001845">
    <property type="entry name" value="HTH_ArsR_DNA-bd_dom"/>
</dbReference>
<dbReference type="Gene3D" id="1.10.10.10">
    <property type="entry name" value="Winged helix-like DNA-binding domain superfamily/Winged helix DNA-binding domain"/>
    <property type="match status" value="1"/>
</dbReference>
<keyword evidence="1" id="KW-0805">Transcription regulation</keyword>
<dbReference type="AlphaFoldDB" id="D1AIZ7"/>
<dbReference type="EMBL" id="CP001739">
    <property type="protein sequence ID" value="ACZ08685.1"/>
    <property type="molecule type" value="Genomic_DNA"/>
</dbReference>
<keyword evidence="2" id="KW-0238">DNA-binding</keyword>
<keyword evidence="6" id="KW-1185">Reference proteome</keyword>
<evidence type="ECO:0000313" key="5">
    <source>
        <dbReference type="EMBL" id="ACZ08685.1"/>
    </source>
</evidence>
<dbReference type="NCBIfam" id="NF033788">
    <property type="entry name" value="HTH_metalloreg"/>
    <property type="match status" value="1"/>
</dbReference>
<dbReference type="PANTHER" id="PTHR43132:SF6">
    <property type="entry name" value="HTH-TYPE TRANSCRIPTIONAL REPRESSOR CZRA"/>
    <property type="match status" value="1"/>
</dbReference>
<dbReference type="Pfam" id="PF01022">
    <property type="entry name" value="HTH_5"/>
    <property type="match status" value="1"/>
</dbReference>
<evidence type="ECO:0000256" key="1">
    <source>
        <dbReference type="ARBA" id="ARBA00023015"/>
    </source>
</evidence>
<dbReference type="PROSITE" id="PS50987">
    <property type="entry name" value="HTH_ARSR_2"/>
    <property type="match status" value="1"/>
</dbReference>
<sequence length="93" mass="10913">MGVEHLEKLAEFFKVFGDRTRLSILKLLLENEMNVTEISEKLNMNNSAISHQLRVLRTANLVKTRKDGKEVFYMLSDDHVKKIYEVGMEHMME</sequence>
<dbReference type="GO" id="GO:0003677">
    <property type="term" value="F:DNA binding"/>
    <property type="evidence" value="ECO:0007669"/>
    <property type="project" value="UniProtKB-KW"/>
</dbReference>
<dbReference type="PANTHER" id="PTHR43132">
    <property type="entry name" value="ARSENICAL RESISTANCE OPERON REPRESSOR ARSR-RELATED"/>
    <property type="match status" value="1"/>
</dbReference>
<dbReference type="HOGENOM" id="CLU_097806_7_4_0"/>
<evidence type="ECO:0000256" key="3">
    <source>
        <dbReference type="ARBA" id="ARBA00023163"/>
    </source>
</evidence>
<dbReference type="RefSeq" id="WP_012861279.1">
    <property type="nucleotide sequence ID" value="NC_013517.1"/>
</dbReference>
<dbReference type="SMART" id="SM00418">
    <property type="entry name" value="HTH_ARSR"/>
    <property type="match status" value="1"/>
</dbReference>
<dbReference type="InterPro" id="IPR036388">
    <property type="entry name" value="WH-like_DNA-bd_sf"/>
</dbReference>
<dbReference type="InterPro" id="IPR051011">
    <property type="entry name" value="Metal_resp_trans_reg"/>
</dbReference>
<evidence type="ECO:0000259" key="4">
    <source>
        <dbReference type="PROSITE" id="PS50987"/>
    </source>
</evidence>
<dbReference type="Proteomes" id="UP000000845">
    <property type="component" value="Chromosome"/>
</dbReference>
<evidence type="ECO:0000313" key="6">
    <source>
        <dbReference type="Proteomes" id="UP000000845"/>
    </source>
</evidence>
<reference evidence="6" key="1">
    <citation type="submission" date="2009-09" db="EMBL/GenBank/DDBJ databases">
        <title>The complete chromosome of Sebaldella termitidis ATCC 33386.</title>
        <authorList>
            <consortium name="US DOE Joint Genome Institute (JGI-PGF)"/>
            <person name="Lucas S."/>
            <person name="Copeland A."/>
            <person name="Lapidus A."/>
            <person name="Glavina del Rio T."/>
            <person name="Dalin E."/>
            <person name="Tice H."/>
            <person name="Bruce D."/>
            <person name="Goodwin L."/>
            <person name="Pitluck S."/>
            <person name="Kyrpides N."/>
            <person name="Mavromatis K."/>
            <person name="Ivanova N."/>
            <person name="Mikhailova N."/>
            <person name="Sims D."/>
            <person name="Meincke L."/>
            <person name="Brettin T."/>
            <person name="Detter J.C."/>
            <person name="Han C."/>
            <person name="Larimer F."/>
            <person name="Land M."/>
            <person name="Hauser L."/>
            <person name="Markowitz V."/>
            <person name="Cheng J.F."/>
            <person name="Hugenholtz P."/>
            <person name="Woyke T."/>
            <person name="Wu D."/>
            <person name="Eisen J.A."/>
        </authorList>
    </citation>
    <scope>NUCLEOTIDE SEQUENCE [LARGE SCALE GENOMIC DNA]</scope>
    <source>
        <strain evidence="6">ATCC 33386 / NCTC 11300</strain>
    </source>
</reference>
<dbReference type="STRING" id="526218.Sterm_1827"/>
<dbReference type="KEGG" id="str:Sterm_1827"/>
<dbReference type="InterPro" id="IPR011991">
    <property type="entry name" value="ArsR-like_HTH"/>
</dbReference>
<reference evidence="5 6" key="2">
    <citation type="journal article" date="2010" name="Stand. Genomic Sci.">
        <title>Complete genome sequence of Sebaldella termitidis type strain (NCTC 11300).</title>
        <authorList>
            <person name="Harmon-Smith M."/>
            <person name="Celia L."/>
            <person name="Chertkov O."/>
            <person name="Lapidus A."/>
            <person name="Copeland A."/>
            <person name="Glavina Del Rio T."/>
            <person name="Nolan M."/>
            <person name="Lucas S."/>
            <person name="Tice H."/>
            <person name="Cheng J.F."/>
            <person name="Han C."/>
            <person name="Detter J.C."/>
            <person name="Bruce D."/>
            <person name="Goodwin L."/>
            <person name="Pitluck S."/>
            <person name="Pati A."/>
            <person name="Liolios K."/>
            <person name="Ivanova N."/>
            <person name="Mavromatis K."/>
            <person name="Mikhailova N."/>
            <person name="Chen A."/>
            <person name="Palaniappan K."/>
            <person name="Land M."/>
            <person name="Hauser L."/>
            <person name="Chang Y.J."/>
            <person name="Jeffries C.D."/>
            <person name="Brettin T."/>
            <person name="Goker M."/>
            <person name="Beck B."/>
            <person name="Bristow J."/>
            <person name="Eisen J.A."/>
            <person name="Markowitz V."/>
            <person name="Hugenholtz P."/>
            <person name="Kyrpides N.C."/>
            <person name="Klenk H.P."/>
            <person name="Chen F."/>
        </authorList>
    </citation>
    <scope>NUCLEOTIDE SEQUENCE [LARGE SCALE GENOMIC DNA]</scope>
    <source>
        <strain evidence="6">ATCC 33386 / NCTC 11300</strain>
    </source>
</reference>
<dbReference type="CDD" id="cd00090">
    <property type="entry name" value="HTH_ARSR"/>
    <property type="match status" value="1"/>
</dbReference>
<keyword evidence="3" id="KW-0804">Transcription</keyword>
<name>D1AIZ7_SEBTE</name>
<dbReference type="PRINTS" id="PR00778">
    <property type="entry name" value="HTHARSR"/>
</dbReference>
<protein>
    <submittedName>
        <fullName evidence="5">Transcriptional regulator, ArsR family</fullName>
    </submittedName>
</protein>
<dbReference type="SUPFAM" id="SSF46785">
    <property type="entry name" value="Winged helix' DNA-binding domain"/>
    <property type="match status" value="1"/>
</dbReference>